<organism evidence="3 4">
    <name type="scientific">Hortaea werneckii EXF-2000</name>
    <dbReference type="NCBI Taxonomy" id="1157616"/>
    <lineage>
        <taxon>Eukaryota</taxon>
        <taxon>Fungi</taxon>
        <taxon>Dikarya</taxon>
        <taxon>Ascomycota</taxon>
        <taxon>Pezizomycotina</taxon>
        <taxon>Dothideomycetes</taxon>
        <taxon>Dothideomycetidae</taxon>
        <taxon>Mycosphaerellales</taxon>
        <taxon>Teratosphaeriaceae</taxon>
        <taxon>Hortaea</taxon>
    </lineage>
</organism>
<dbReference type="SUPFAM" id="SSF82171">
    <property type="entry name" value="DPP6 N-terminal domain-like"/>
    <property type="match status" value="1"/>
</dbReference>
<dbReference type="VEuPathDB" id="FungiDB:BTJ68_08398"/>
<dbReference type="InParanoid" id="A0A1Z5T1P0"/>
<evidence type="ECO:0000313" key="3">
    <source>
        <dbReference type="EMBL" id="OTA28885.1"/>
    </source>
</evidence>
<comment type="caution">
    <text evidence="3">The sequence shown here is derived from an EMBL/GenBank/DDBJ whole genome shotgun (WGS) entry which is preliminary data.</text>
</comment>
<evidence type="ECO:0000256" key="1">
    <source>
        <dbReference type="SAM" id="MobiDB-lite"/>
    </source>
</evidence>
<protein>
    <recommendedName>
        <fullName evidence="2">F-box domain-containing protein</fullName>
    </recommendedName>
</protein>
<dbReference type="Pfam" id="PF12937">
    <property type="entry name" value="F-box-like"/>
    <property type="match status" value="1"/>
</dbReference>
<dbReference type="PROSITE" id="PS50181">
    <property type="entry name" value="FBOX"/>
    <property type="match status" value="1"/>
</dbReference>
<proteinExistence type="predicted"/>
<dbReference type="InterPro" id="IPR001810">
    <property type="entry name" value="F-box_dom"/>
</dbReference>
<evidence type="ECO:0000313" key="4">
    <source>
        <dbReference type="Proteomes" id="UP000194280"/>
    </source>
</evidence>
<dbReference type="InterPro" id="IPR036047">
    <property type="entry name" value="F-box-like_dom_sf"/>
</dbReference>
<dbReference type="SUPFAM" id="SSF81383">
    <property type="entry name" value="F-box domain"/>
    <property type="match status" value="1"/>
</dbReference>
<dbReference type="EMBL" id="MUNK01000154">
    <property type="protein sequence ID" value="OTA28885.1"/>
    <property type="molecule type" value="Genomic_DNA"/>
</dbReference>
<reference evidence="3 4" key="1">
    <citation type="submission" date="2017-01" db="EMBL/GenBank/DDBJ databases">
        <title>The recent genome duplication of the halophilic yeast Hortaea werneckii: insights from long-read sequencing.</title>
        <authorList>
            <person name="Sinha S."/>
            <person name="Flibotte S."/>
            <person name="Neira M."/>
            <person name="Lenassi M."/>
            <person name="Gostincar C."/>
            <person name="Stajich J.E."/>
            <person name="Nislow C.E."/>
        </authorList>
    </citation>
    <scope>NUCLEOTIDE SEQUENCE [LARGE SCALE GENOMIC DNA]</scope>
    <source>
        <strain evidence="3 4">EXF-2000</strain>
    </source>
</reference>
<name>A0A1Z5T1P0_HORWE</name>
<dbReference type="OrthoDB" id="5126814at2759"/>
<sequence>MDNNSLERVLTVHQSSMGSTRLPLELQQHVFSYLDPKSFWAARNVCKWWRFASVDAVTLARQLRKLPILPPADAGQLTPREMHDLFAEASYTLMLGMQVKRGADEEGTMSAPQRQGFFAGPRVTATSTGTRTVTINDRMIALFDTAGDTPRLLTQRPLNDLKETVGNGPWLKVTPSSYHELALSSDGNLLAIAQERTIQIYDLSAEPDSFTVNEYIPSAAGHYICGLDFEQNDHVLRVRLSGKGAVLYLGTPPLDPESTSERRQKADIWHWKSKAGLRHVFLDSTLLNLRDNHTSGSESGPTDPDARLSGIQLLRPFEHGYLLGAQKHGRKESSHYVLAHVQCSPASPSTSTSSSSSPATHSRESSPSPHQAAPLTVQPTTVTLLARLESFLSAWDYFLNGTSDDAGSTGTAAGSAGMGRWENMPSCHEHHPSYALSPDMRLVVLAERDKKRIRPVQLSQLFVYRLPGKRGWGDGCGGCGRMGRSSKKGRRSEREVQGKKHTVAPIPLCLSTIQGAVNELRLVEEEEGGASSCHGEDAGKSGGKSLVLTALAWDAAKKWTFSQMC</sequence>
<keyword evidence="4" id="KW-1185">Reference proteome</keyword>
<accession>A0A1Z5T1P0</accession>
<feature type="domain" description="F-box" evidence="2">
    <location>
        <begin position="16"/>
        <end position="63"/>
    </location>
</feature>
<gene>
    <name evidence="3" type="ORF">BTJ68_08398</name>
</gene>
<evidence type="ECO:0000259" key="2">
    <source>
        <dbReference type="PROSITE" id="PS50181"/>
    </source>
</evidence>
<dbReference type="AlphaFoldDB" id="A0A1Z5T1P0"/>
<dbReference type="Proteomes" id="UP000194280">
    <property type="component" value="Unassembled WGS sequence"/>
</dbReference>
<dbReference type="Gene3D" id="1.20.1280.50">
    <property type="match status" value="1"/>
</dbReference>
<dbReference type="CDD" id="cd09917">
    <property type="entry name" value="F-box_SF"/>
    <property type="match status" value="1"/>
</dbReference>
<feature type="region of interest" description="Disordered" evidence="1">
    <location>
        <begin position="344"/>
        <end position="375"/>
    </location>
</feature>